<name>A0AA88XXT5_PINIB</name>
<organism evidence="1 2">
    <name type="scientific">Pinctada imbricata</name>
    <name type="common">Atlantic pearl-oyster</name>
    <name type="synonym">Pinctada martensii</name>
    <dbReference type="NCBI Taxonomy" id="66713"/>
    <lineage>
        <taxon>Eukaryota</taxon>
        <taxon>Metazoa</taxon>
        <taxon>Spiralia</taxon>
        <taxon>Lophotrochozoa</taxon>
        <taxon>Mollusca</taxon>
        <taxon>Bivalvia</taxon>
        <taxon>Autobranchia</taxon>
        <taxon>Pteriomorphia</taxon>
        <taxon>Pterioida</taxon>
        <taxon>Pterioidea</taxon>
        <taxon>Pteriidae</taxon>
        <taxon>Pinctada</taxon>
    </lineage>
</organism>
<dbReference type="InterPro" id="IPR045325">
    <property type="entry name" value="TMEM70/TMEM186/TMEM223"/>
</dbReference>
<reference evidence="1" key="1">
    <citation type="submission" date="2019-08" db="EMBL/GenBank/DDBJ databases">
        <title>The improved chromosome-level genome for the pearl oyster Pinctada fucata martensii using PacBio sequencing and Hi-C.</title>
        <authorList>
            <person name="Zheng Z."/>
        </authorList>
    </citation>
    <scope>NUCLEOTIDE SEQUENCE</scope>
    <source>
        <strain evidence="1">ZZ-2019</strain>
        <tissue evidence="1">Adductor muscle</tissue>
    </source>
</reference>
<dbReference type="EMBL" id="VSWD01000009">
    <property type="protein sequence ID" value="KAK3093862.1"/>
    <property type="molecule type" value="Genomic_DNA"/>
</dbReference>
<sequence>MVVGLRHPCRCIRQIWLLKGGQQFRIVTFSPISIGRHFKKIIDVPLKDVSGQVARDPNVKSIPIKVKGFKRPFLLDNKSGTFHNVKLYDYTIGQKAKFR</sequence>
<evidence type="ECO:0000313" key="2">
    <source>
        <dbReference type="Proteomes" id="UP001186944"/>
    </source>
</evidence>
<dbReference type="Proteomes" id="UP001186944">
    <property type="component" value="Unassembled WGS sequence"/>
</dbReference>
<dbReference type="PANTHER" id="PTHR14549:SF2">
    <property type="entry name" value="TRANSMEMBRANE PROTEIN 223"/>
    <property type="match status" value="1"/>
</dbReference>
<evidence type="ECO:0000313" key="1">
    <source>
        <dbReference type="EMBL" id="KAK3093862.1"/>
    </source>
</evidence>
<accession>A0AA88XXT5</accession>
<gene>
    <name evidence="1" type="ORF">FSP39_021157</name>
</gene>
<keyword evidence="2" id="KW-1185">Reference proteome</keyword>
<protein>
    <submittedName>
        <fullName evidence="1">Uncharacterized protein</fullName>
    </submittedName>
</protein>
<dbReference type="Pfam" id="PF06979">
    <property type="entry name" value="TMEM70"/>
    <property type="match status" value="1"/>
</dbReference>
<proteinExistence type="predicted"/>
<comment type="caution">
    <text evidence="1">The sequence shown here is derived from an EMBL/GenBank/DDBJ whole genome shotgun (WGS) entry which is preliminary data.</text>
</comment>
<dbReference type="PANTHER" id="PTHR14549">
    <property type="entry name" value="TRANSMEMBRANE PROTEIN 223"/>
    <property type="match status" value="1"/>
</dbReference>
<dbReference type="AlphaFoldDB" id="A0AA88XXT5"/>
<dbReference type="InterPro" id="IPR026100">
    <property type="entry name" value="Tmem223"/>
</dbReference>
<dbReference type="GO" id="GO:0005739">
    <property type="term" value="C:mitochondrion"/>
    <property type="evidence" value="ECO:0007669"/>
    <property type="project" value="TreeGrafter"/>
</dbReference>